<keyword evidence="10" id="KW-1185">Reference proteome</keyword>
<gene>
    <name evidence="9" type="ORF">BGW36DRAFT_99434</name>
</gene>
<evidence type="ECO:0000256" key="7">
    <source>
        <dbReference type="SAM" id="Phobius"/>
    </source>
</evidence>
<feature type="domain" description="Rhodopsin" evidence="8">
    <location>
        <begin position="26"/>
        <end position="267"/>
    </location>
</feature>
<dbReference type="GO" id="GO:0016020">
    <property type="term" value="C:membrane"/>
    <property type="evidence" value="ECO:0007669"/>
    <property type="project" value="UniProtKB-SubCell"/>
</dbReference>
<evidence type="ECO:0000313" key="9">
    <source>
        <dbReference type="EMBL" id="KAH8704232.1"/>
    </source>
</evidence>
<proteinExistence type="inferred from homology"/>
<keyword evidence="3 7" id="KW-1133">Transmembrane helix</keyword>
<sequence length="388" mass="42679">MGQASGPAIVAVIWTFVSISSILVAARLYTRLRIVNKIGLDDYIMAFSLICCHVFAGLVTASISWGMASHMDDLSTQQKANAFFYSSASFTPGILSFTIPKLGVAALLIRILNPTRRFTWFLWTFVGVSDLLIFGCVIILYAQCNPSRATWTPSMTDAVCWSPAVLENYSIASGALSAFLDLFLAMYPATVLWRLQMNRRKKIGLSATLGLGIFACAVSIYKATRLPELGNKADYTYATSEVFLWTSIEANTIIQAACIPTIAPLLESLLGRKVFSSRSAEHTSSYFGASGDVRKNSKNNWRAPRKQSLPGSQNWPSAARSGDHSRLSDVESQKSILGEDGIPLSHITRKDEFSIQFEAATQHGLERVRDGRPPSVWRRSLLKYGTPP</sequence>
<feature type="compositionally biased region" description="Basic and acidic residues" evidence="6">
    <location>
        <begin position="321"/>
        <end position="332"/>
    </location>
</feature>
<feature type="transmembrane region" description="Helical" evidence="7">
    <location>
        <begin position="42"/>
        <end position="63"/>
    </location>
</feature>
<dbReference type="PANTHER" id="PTHR33048">
    <property type="entry name" value="PTH11-LIKE INTEGRAL MEMBRANE PROTEIN (AFU_ORTHOLOGUE AFUA_5G11245)"/>
    <property type="match status" value="1"/>
</dbReference>
<dbReference type="AlphaFoldDB" id="A0AAD4L629"/>
<dbReference type="RefSeq" id="XP_046077250.1">
    <property type="nucleotide sequence ID" value="XM_046222737.1"/>
</dbReference>
<feature type="transmembrane region" description="Helical" evidence="7">
    <location>
        <begin position="83"/>
        <end position="108"/>
    </location>
</feature>
<evidence type="ECO:0000256" key="1">
    <source>
        <dbReference type="ARBA" id="ARBA00004141"/>
    </source>
</evidence>
<reference evidence="9" key="1">
    <citation type="submission" date="2021-12" db="EMBL/GenBank/DDBJ databases">
        <title>Convergent genome expansion in fungi linked to evolution of root-endophyte symbiosis.</title>
        <authorList>
            <consortium name="DOE Joint Genome Institute"/>
            <person name="Ke Y.-H."/>
            <person name="Bonito G."/>
            <person name="Liao H.-L."/>
            <person name="Looney B."/>
            <person name="Rojas-Flechas A."/>
            <person name="Nash J."/>
            <person name="Hameed K."/>
            <person name="Schadt C."/>
            <person name="Martin F."/>
            <person name="Crous P.W."/>
            <person name="Miettinen O."/>
            <person name="Magnuson J.K."/>
            <person name="Labbe J."/>
            <person name="Jacobson D."/>
            <person name="Doktycz M.J."/>
            <person name="Veneault-Fourrey C."/>
            <person name="Kuo A."/>
            <person name="Mondo S."/>
            <person name="Calhoun S."/>
            <person name="Riley R."/>
            <person name="Ohm R."/>
            <person name="LaButti K."/>
            <person name="Andreopoulos B."/>
            <person name="Pangilinan J."/>
            <person name="Nolan M."/>
            <person name="Tritt A."/>
            <person name="Clum A."/>
            <person name="Lipzen A."/>
            <person name="Daum C."/>
            <person name="Barry K."/>
            <person name="Grigoriev I.V."/>
            <person name="Vilgalys R."/>
        </authorList>
    </citation>
    <scope>NUCLEOTIDE SEQUENCE</scope>
    <source>
        <strain evidence="9">PMI_201</strain>
    </source>
</reference>
<feature type="region of interest" description="Disordered" evidence="6">
    <location>
        <begin position="297"/>
        <end position="333"/>
    </location>
</feature>
<dbReference type="Proteomes" id="UP001201262">
    <property type="component" value="Unassembled WGS sequence"/>
</dbReference>
<evidence type="ECO:0000256" key="2">
    <source>
        <dbReference type="ARBA" id="ARBA00022692"/>
    </source>
</evidence>
<dbReference type="InterPro" id="IPR052337">
    <property type="entry name" value="SAT4-like"/>
</dbReference>
<dbReference type="EMBL" id="JAJTJA010000002">
    <property type="protein sequence ID" value="KAH8704232.1"/>
    <property type="molecule type" value="Genomic_DNA"/>
</dbReference>
<feature type="transmembrane region" description="Helical" evidence="7">
    <location>
        <begin position="205"/>
        <end position="223"/>
    </location>
</feature>
<dbReference type="Pfam" id="PF20684">
    <property type="entry name" value="Fung_rhodopsin"/>
    <property type="match status" value="1"/>
</dbReference>
<keyword evidence="4 7" id="KW-0472">Membrane</keyword>
<dbReference type="PANTHER" id="PTHR33048:SF155">
    <property type="entry name" value="INTEGRAL MEMBRANE PROTEIN"/>
    <property type="match status" value="1"/>
</dbReference>
<evidence type="ECO:0000256" key="5">
    <source>
        <dbReference type="ARBA" id="ARBA00038359"/>
    </source>
</evidence>
<evidence type="ECO:0000256" key="3">
    <source>
        <dbReference type="ARBA" id="ARBA00022989"/>
    </source>
</evidence>
<feature type="transmembrane region" description="Helical" evidence="7">
    <location>
        <begin position="120"/>
        <end position="142"/>
    </location>
</feature>
<dbReference type="InterPro" id="IPR049326">
    <property type="entry name" value="Rhodopsin_dom_fungi"/>
</dbReference>
<comment type="subcellular location">
    <subcellularLocation>
        <location evidence="1">Membrane</location>
        <topology evidence="1">Multi-pass membrane protein</topology>
    </subcellularLocation>
</comment>
<protein>
    <recommendedName>
        <fullName evidence="8">Rhodopsin domain-containing protein</fullName>
    </recommendedName>
</protein>
<evidence type="ECO:0000259" key="8">
    <source>
        <dbReference type="Pfam" id="PF20684"/>
    </source>
</evidence>
<feature type="transmembrane region" description="Helical" evidence="7">
    <location>
        <begin position="6"/>
        <end position="30"/>
    </location>
</feature>
<organism evidence="9 10">
    <name type="scientific">Talaromyces proteolyticus</name>
    <dbReference type="NCBI Taxonomy" id="1131652"/>
    <lineage>
        <taxon>Eukaryota</taxon>
        <taxon>Fungi</taxon>
        <taxon>Dikarya</taxon>
        <taxon>Ascomycota</taxon>
        <taxon>Pezizomycotina</taxon>
        <taxon>Eurotiomycetes</taxon>
        <taxon>Eurotiomycetidae</taxon>
        <taxon>Eurotiales</taxon>
        <taxon>Trichocomaceae</taxon>
        <taxon>Talaromyces</taxon>
        <taxon>Talaromyces sect. Bacilispori</taxon>
    </lineage>
</organism>
<comment type="similarity">
    <text evidence="5">Belongs to the SAT4 family.</text>
</comment>
<keyword evidence="2 7" id="KW-0812">Transmembrane</keyword>
<dbReference type="GeneID" id="70253023"/>
<name>A0AAD4L629_9EURO</name>
<evidence type="ECO:0000256" key="6">
    <source>
        <dbReference type="SAM" id="MobiDB-lite"/>
    </source>
</evidence>
<evidence type="ECO:0000256" key="4">
    <source>
        <dbReference type="ARBA" id="ARBA00023136"/>
    </source>
</evidence>
<evidence type="ECO:0000313" key="10">
    <source>
        <dbReference type="Proteomes" id="UP001201262"/>
    </source>
</evidence>
<comment type="caution">
    <text evidence="9">The sequence shown here is derived from an EMBL/GenBank/DDBJ whole genome shotgun (WGS) entry which is preliminary data.</text>
</comment>
<feature type="transmembrane region" description="Helical" evidence="7">
    <location>
        <begin position="171"/>
        <end position="193"/>
    </location>
</feature>
<accession>A0AAD4L629</accession>